<organism evidence="6 7">
    <name type="scientific">Streptomyces ovatisporus</name>
    <dbReference type="NCBI Taxonomy" id="1128682"/>
    <lineage>
        <taxon>Bacteria</taxon>
        <taxon>Bacillati</taxon>
        <taxon>Actinomycetota</taxon>
        <taxon>Actinomycetes</taxon>
        <taxon>Kitasatosporales</taxon>
        <taxon>Streptomycetaceae</taxon>
        <taxon>Streptomyces</taxon>
    </lineage>
</organism>
<gene>
    <name evidence="6" type="ORF">ACFPA8_08080</name>
</gene>
<keyword evidence="3" id="KW-0804">Transcription</keyword>
<keyword evidence="7" id="KW-1185">Reference proteome</keyword>
<protein>
    <submittedName>
        <fullName evidence="6">ArsR/SmtB family transcription factor</fullName>
    </submittedName>
</protein>
<name>A0ABV9A3C8_9ACTN</name>
<accession>A0ABV9A3C8</accession>
<evidence type="ECO:0000256" key="1">
    <source>
        <dbReference type="ARBA" id="ARBA00023015"/>
    </source>
</evidence>
<evidence type="ECO:0000256" key="2">
    <source>
        <dbReference type="ARBA" id="ARBA00023125"/>
    </source>
</evidence>
<evidence type="ECO:0000256" key="3">
    <source>
        <dbReference type="ARBA" id="ARBA00023163"/>
    </source>
</evidence>
<dbReference type="Proteomes" id="UP001595997">
    <property type="component" value="Unassembled WGS sequence"/>
</dbReference>
<feature type="compositionally biased region" description="Basic and acidic residues" evidence="4">
    <location>
        <begin position="108"/>
        <end position="118"/>
    </location>
</feature>
<dbReference type="SUPFAM" id="SSF46785">
    <property type="entry name" value="Winged helix' DNA-binding domain"/>
    <property type="match status" value="1"/>
</dbReference>
<dbReference type="InterPro" id="IPR001845">
    <property type="entry name" value="HTH_ArsR_DNA-bd_dom"/>
</dbReference>
<keyword evidence="1" id="KW-0805">Transcription regulation</keyword>
<dbReference type="PANTHER" id="PTHR33154">
    <property type="entry name" value="TRANSCRIPTIONAL REGULATOR, ARSR FAMILY"/>
    <property type="match status" value="1"/>
</dbReference>
<comment type="caution">
    <text evidence="6">The sequence shown here is derived from an EMBL/GenBank/DDBJ whole genome shotgun (WGS) entry which is preliminary data.</text>
</comment>
<dbReference type="InterPro" id="IPR036388">
    <property type="entry name" value="WH-like_DNA-bd_sf"/>
</dbReference>
<dbReference type="RefSeq" id="WP_386444406.1">
    <property type="nucleotide sequence ID" value="NZ_JBHSFH010000004.1"/>
</dbReference>
<dbReference type="NCBIfam" id="NF033788">
    <property type="entry name" value="HTH_metalloreg"/>
    <property type="match status" value="1"/>
</dbReference>
<dbReference type="PANTHER" id="PTHR33154:SF33">
    <property type="entry name" value="TRANSCRIPTIONAL REPRESSOR SDPR"/>
    <property type="match status" value="1"/>
</dbReference>
<dbReference type="Pfam" id="PF01022">
    <property type="entry name" value="HTH_5"/>
    <property type="match status" value="1"/>
</dbReference>
<evidence type="ECO:0000256" key="4">
    <source>
        <dbReference type="SAM" id="MobiDB-lite"/>
    </source>
</evidence>
<dbReference type="InterPro" id="IPR036390">
    <property type="entry name" value="WH_DNA-bd_sf"/>
</dbReference>
<dbReference type="SMART" id="SM00418">
    <property type="entry name" value="HTH_ARSR"/>
    <property type="match status" value="1"/>
</dbReference>
<dbReference type="PROSITE" id="PS50987">
    <property type="entry name" value="HTH_ARSR_2"/>
    <property type="match status" value="1"/>
</dbReference>
<proteinExistence type="predicted"/>
<dbReference type="PRINTS" id="PR00778">
    <property type="entry name" value="HTHARSR"/>
</dbReference>
<dbReference type="CDD" id="cd00090">
    <property type="entry name" value="HTH_ARSR"/>
    <property type="match status" value="1"/>
</dbReference>
<dbReference type="InterPro" id="IPR051081">
    <property type="entry name" value="HTH_MetalResp_TranReg"/>
</dbReference>
<reference evidence="7" key="1">
    <citation type="journal article" date="2019" name="Int. J. Syst. Evol. Microbiol.">
        <title>The Global Catalogue of Microorganisms (GCM) 10K type strain sequencing project: providing services to taxonomists for standard genome sequencing and annotation.</title>
        <authorList>
            <consortium name="The Broad Institute Genomics Platform"/>
            <consortium name="The Broad Institute Genome Sequencing Center for Infectious Disease"/>
            <person name="Wu L."/>
            <person name="Ma J."/>
        </authorList>
    </citation>
    <scope>NUCLEOTIDE SEQUENCE [LARGE SCALE GENOMIC DNA]</scope>
    <source>
        <strain evidence="7">CGMCC 4.7357</strain>
    </source>
</reference>
<dbReference type="InterPro" id="IPR011991">
    <property type="entry name" value="ArsR-like_HTH"/>
</dbReference>
<evidence type="ECO:0000259" key="5">
    <source>
        <dbReference type="PROSITE" id="PS50987"/>
    </source>
</evidence>
<dbReference type="Gene3D" id="1.10.10.10">
    <property type="entry name" value="Winged helix-like DNA-binding domain superfamily/Winged helix DNA-binding domain"/>
    <property type="match status" value="1"/>
</dbReference>
<keyword evidence="2" id="KW-0238">DNA-binding</keyword>
<sequence>MRAPAALADPVRQEILVLLHARPRTVSEITEHFTVSRPAVSRHLRVLREAGLVVAEERGRERVYSIDPTPLIELSRWLDQFANRWEQRFDALETEVHRTRRERTRRMSPLDESKEKPA</sequence>
<feature type="domain" description="HTH arsR-type" evidence="5">
    <location>
        <begin position="1"/>
        <end position="86"/>
    </location>
</feature>
<feature type="region of interest" description="Disordered" evidence="4">
    <location>
        <begin position="96"/>
        <end position="118"/>
    </location>
</feature>
<evidence type="ECO:0000313" key="6">
    <source>
        <dbReference type="EMBL" id="MFC4494089.1"/>
    </source>
</evidence>
<evidence type="ECO:0000313" key="7">
    <source>
        <dbReference type="Proteomes" id="UP001595997"/>
    </source>
</evidence>
<dbReference type="EMBL" id="JBHSFH010000004">
    <property type="protein sequence ID" value="MFC4494089.1"/>
    <property type="molecule type" value="Genomic_DNA"/>
</dbReference>